<dbReference type="OrthoDB" id="122286at2"/>
<organism evidence="2 3">
    <name type="scientific">Senegalimassilia faecalis</name>
    <dbReference type="NCBI Taxonomy" id="2509433"/>
    <lineage>
        <taxon>Bacteria</taxon>
        <taxon>Bacillati</taxon>
        <taxon>Actinomycetota</taxon>
        <taxon>Coriobacteriia</taxon>
        <taxon>Coriobacteriales</taxon>
        <taxon>Coriobacteriaceae</taxon>
        <taxon>Senegalimassilia</taxon>
    </lineage>
</organism>
<reference evidence="2 3" key="1">
    <citation type="submission" date="2019-01" db="EMBL/GenBank/DDBJ databases">
        <title>Senegalimassilia sp. nov. KGMB04484 isolated human feces.</title>
        <authorList>
            <person name="Han K.-I."/>
            <person name="Kim J.-S."/>
            <person name="Lee K.C."/>
            <person name="Suh M.K."/>
            <person name="Eom M.K."/>
            <person name="Lee J.H."/>
            <person name="Park S.-H."/>
            <person name="Kang S.W."/>
            <person name="Park J.-E."/>
            <person name="Oh B.S."/>
            <person name="Yu S.Y."/>
            <person name="Choi S.-H."/>
            <person name="Lee D.H."/>
            <person name="Yoon H."/>
            <person name="Kim B.-Y."/>
            <person name="Lee J.H."/>
            <person name="Lee J.-S."/>
        </authorList>
    </citation>
    <scope>NUCLEOTIDE SEQUENCE [LARGE SCALE GENOMIC DNA]</scope>
    <source>
        <strain evidence="2 3">KGMB04484</strain>
    </source>
</reference>
<gene>
    <name evidence="2" type="ORF">ET524_07225</name>
</gene>
<evidence type="ECO:0000313" key="2">
    <source>
        <dbReference type="EMBL" id="RXZ54294.1"/>
    </source>
</evidence>
<dbReference type="EMBL" id="SDPW01000001">
    <property type="protein sequence ID" value="RXZ54294.1"/>
    <property type="molecule type" value="Genomic_DNA"/>
</dbReference>
<sequence length="146" mass="15937">MWHACNPKSDDDLKQCAELGKSLSRMSQPTILIVLAESAEPLHGYVIVQKAAASPMFGGKKPDPAGIYRTLKKMEEQGFVTSEWDTPTSGAAKRLFSLTPEGRAALRRWIDALACYMATIQELREEASAALRIPVPAQPVCLGHAE</sequence>
<feature type="domain" description="Transcription regulator PadR N-terminal" evidence="1">
    <location>
        <begin position="31"/>
        <end position="107"/>
    </location>
</feature>
<dbReference type="Proteomes" id="UP000293345">
    <property type="component" value="Unassembled WGS sequence"/>
</dbReference>
<accession>A0A4Q2K3W0</accession>
<dbReference type="AlphaFoldDB" id="A0A4Q2K3W0"/>
<dbReference type="InterPro" id="IPR036390">
    <property type="entry name" value="WH_DNA-bd_sf"/>
</dbReference>
<dbReference type="Pfam" id="PF03551">
    <property type="entry name" value="PadR"/>
    <property type="match status" value="1"/>
</dbReference>
<dbReference type="SUPFAM" id="SSF46785">
    <property type="entry name" value="Winged helix' DNA-binding domain"/>
    <property type="match status" value="1"/>
</dbReference>
<dbReference type="Gene3D" id="1.10.10.10">
    <property type="entry name" value="Winged helix-like DNA-binding domain superfamily/Winged helix DNA-binding domain"/>
    <property type="match status" value="1"/>
</dbReference>
<dbReference type="InterPro" id="IPR052509">
    <property type="entry name" value="Metal_resp_DNA-bind_regulator"/>
</dbReference>
<dbReference type="PANTHER" id="PTHR33169:SF14">
    <property type="entry name" value="TRANSCRIPTIONAL REGULATOR RV3488"/>
    <property type="match status" value="1"/>
</dbReference>
<dbReference type="PANTHER" id="PTHR33169">
    <property type="entry name" value="PADR-FAMILY TRANSCRIPTIONAL REGULATOR"/>
    <property type="match status" value="1"/>
</dbReference>
<evidence type="ECO:0000259" key="1">
    <source>
        <dbReference type="Pfam" id="PF03551"/>
    </source>
</evidence>
<keyword evidence="3" id="KW-1185">Reference proteome</keyword>
<protein>
    <submittedName>
        <fullName evidence="2">PadR family transcriptional regulator</fullName>
    </submittedName>
</protein>
<dbReference type="InterPro" id="IPR036388">
    <property type="entry name" value="WH-like_DNA-bd_sf"/>
</dbReference>
<proteinExistence type="predicted"/>
<dbReference type="RefSeq" id="WP_129424525.1">
    <property type="nucleotide sequence ID" value="NZ_SDPW01000001.1"/>
</dbReference>
<dbReference type="InterPro" id="IPR005149">
    <property type="entry name" value="Tscrpt_reg_PadR_N"/>
</dbReference>
<evidence type="ECO:0000313" key="3">
    <source>
        <dbReference type="Proteomes" id="UP000293345"/>
    </source>
</evidence>
<comment type="caution">
    <text evidence="2">The sequence shown here is derived from an EMBL/GenBank/DDBJ whole genome shotgun (WGS) entry which is preliminary data.</text>
</comment>
<name>A0A4Q2K3W0_9ACTN</name>